<evidence type="ECO:0000313" key="2">
    <source>
        <dbReference type="Proteomes" id="UP000186601"/>
    </source>
</evidence>
<name>A0A2R6NLF6_9APHY</name>
<dbReference type="Proteomes" id="UP000186601">
    <property type="component" value="Unassembled WGS sequence"/>
</dbReference>
<reference evidence="1 2" key="1">
    <citation type="submission" date="2018-02" db="EMBL/GenBank/DDBJ databases">
        <title>Genome sequence of the basidiomycete white-rot fungus Phlebia centrifuga.</title>
        <authorList>
            <person name="Granchi Z."/>
            <person name="Peng M."/>
            <person name="de Vries R.P."/>
            <person name="Hilden K."/>
            <person name="Makela M.R."/>
            <person name="Grigoriev I."/>
            <person name="Riley R."/>
        </authorList>
    </citation>
    <scope>NUCLEOTIDE SEQUENCE [LARGE SCALE GENOMIC DNA]</scope>
    <source>
        <strain evidence="1 2">FBCC195</strain>
    </source>
</reference>
<dbReference type="AlphaFoldDB" id="A0A2R6NLF6"/>
<dbReference type="EMBL" id="MLYV02001096">
    <property type="protein sequence ID" value="PSR73218.1"/>
    <property type="molecule type" value="Genomic_DNA"/>
</dbReference>
<proteinExistence type="predicted"/>
<evidence type="ECO:0000313" key="1">
    <source>
        <dbReference type="EMBL" id="PSR73218.1"/>
    </source>
</evidence>
<gene>
    <name evidence="1" type="ORF">PHLCEN_2v10939</name>
</gene>
<comment type="caution">
    <text evidence="1">The sequence shown here is derived from an EMBL/GenBank/DDBJ whole genome shotgun (WGS) entry which is preliminary data.</text>
</comment>
<accession>A0A2R6NLF6</accession>
<protein>
    <submittedName>
        <fullName evidence="1">Uncharacterized protein</fullName>
    </submittedName>
</protein>
<sequence length="58" mass="6238">MNGVYGVKISVVETKIWTNDSRAKLVVHRGPAEGSRANGRREGPANVKLEGEKVATGF</sequence>
<keyword evidence="2" id="KW-1185">Reference proteome</keyword>
<organism evidence="1 2">
    <name type="scientific">Hermanssonia centrifuga</name>
    <dbReference type="NCBI Taxonomy" id="98765"/>
    <lineage>
        <taxon>Eukaryota</taxon>
        <taxon>Fungi</taxon>
        <taxon>Dikarya</taxon>
        <taxon>Basidiomycota</taxon>
        <taxon>Agaricomycotina</taxon>
        <taxon>Agaricomycetes</taxon>
        <taxon>Polyporales</taxon>
        <taxon>Meruliaceae</taxon>
        <taxon>Hermanssonia</taxon>
    </lineage>
</organism>